<dbReference type="Proteomes" id="UP000441585">
    <property type="component" value="Unassembled WGS sequence"/>
</dbReference>
<feature type="domain" description="Knr4/Smi1-like" evidence="1">
    <location>
        <begin position="17"/>
        <end position="153"/>
    </location>
</feature>
<comment type="caution">
    <text evidence="2">The sequence shown here is derived from an EMBL/GenBank/DDBJ whole genome shotgun (WGS) entry which is preliminary data.</text>
</comment>
<dbReference type="AlphaFoldDB" id="A0A6I2MJS1"/>
<dbReference type="InterPro" id="IPR037883">
    <property type="entry name" value="Knr4/Smi1-like_sf"/>
</dbReference>
<evidence type="ECO:0000259" key="1">
    <source>
        <dbReference type="SMART" id="SM00860"/>
    </source>
</evidence>
<dbReference type="Gene3D" id="3.40.1580.10">
    <property type="entry name" value="SMI1/KNR4-like"/>
    <property type="match status" value="1"/>
</dbReference>
<keyword evidence="3" id="KW-1185">Reference proteome</keyword>
<gene>
    <name evidence="2" type="ORF">GJU41_19120</name>
</gene>
<dbReference type="SMART" id="SM00860">
    <property type="entry name" value="SMI1_KNR4"/>
    <property type="match status" value="1"/>
</dbReference>
<dbReference type="SUPFAM" id="SSF160631">
    <property type="entry name" value="SMI1/KNR4-like"/>
    <property type="match status" value="1"/>
</dbReference>
<organism evidence="2 3">
    <name type="scientific">Metabacillus idriensis</name>
    <dbReference type="NCBI Taxonomy" id="324768"/>
    <lineage>
        <taxon>Bacteria</taxon>
        <taxon>Bacillati</taxon>
        <taxon>Bacillota</taxon>
        <taxon>Bacilli</taxon>
        <taxon>Bacillales</taxon>
        <taxon>Bacillaceae</taxon>
        <taxon>Metabacillus</taxon>
    </lineage>
</organism>
<reference evidence="2 3" key="1">
    <citation type="submission" date="2019-11" db="EMBL/GenBank/DDBJ databases">
        <title>Bacillus idriensis genome.</title>
        <authorList>
            <person name="Konopka E.N."/>
            <person name="Newman J.D."/>
        </authorList>
    </citation>
    <scope>NUCLEOTIDE SEQUENCE [LARGE SCALE GENOMIC DNA]</scope>
    <source>
        <strain evidence="2 3">DSM 19097</strain>
    </source>
</reference>
<dbReference type="RefSeq" id="WP_154319269.1">
    <property type="nucleotide sequence ID" value="NZ_CAJGAA010000005.1"/>
</dbReference>
<protein>
    <submittedName>
        <fullName evidence="2">SMI1/KNR4 family protein</fullName>
    </submittedName>
</protein>
<proteinExistence type="predicted"/>
<dbReference type="InterPro" id="IPR018958">
    <property type="entry name" value="Knr4/Smi1-like_dom"/>
</dbReference>
<sequence>MEFYKGEGEFWDEGEKPISDLKIRVAEEKLGVKLPLSYKELLKEHNGGILKYPYIFLEENDKERFIIPEIYGIDFEGKQNGVGILASKYWINEVGLPETIIILWGDYHSWIALNYEENTENPSVVYFYEDYLSDNEKWKQIKIANDFDAFLRRLSRGSILDPEKFKPSYGRKKK</sequence>
<dbReference type="Pfam" id="PF14568">
    <property type="entry name" value="SUKH_6"/>
    <property type="match status" value="1"/>
</dbReference>
<dbReference type="EMBL" id="WKKF01000008">
    <property type="protein sequence ID" value="MRX56073.1"/>
    <property type="molecule type" value="Genomic_DNA"/>
</dbReference>
<evidence type="ECO:0000313" key="3">
    <source>
        <dbReference type="Proteomes" id="UP000441585"/>
    </source>
</evidence>
<name>A0A6I2MJS1_9BACI</name>
<accession>A0A6I2MJS1</accession>
<evidence type="ECO:0000313" key="2">
    <source>
        <dbReference type="EMBL" id="MRX56073.1"/>
    </source>
</evidence>